<organism evidence="2 3">
    <name type="scientific">Tanticharoenia sakaeratensis NBRC 103193</name>
    <dbReference type="NCBI Taxonomy" id="1231623"/>
    <lineage>
        <taxon>Bacteria</taxon>
        <taxon>Pseudomonadati</taxon>
        <taxon>Pseudomonadota</taxon>
        <taxon>Alphaproteobacteria</taxon>
        <taxon>Acetobacterales</taxon>
        <taxon>Acetobacteraceae</taxon>
        <taxon>Tanticharoenia</taxon>
    </lineage>
</organism>
<keyword evidence="3" id="KW-1185">Reference proteome</keyword>
<keyword evidence="1" id="KW-0472">Membrane</keyword>
<dbReference type="EMBL" id="BALE01000002">
    <property type="protein sequence ID" value="GAN52725.1"/>
    <property type="molecule type" value="Genomic_DNA"/>
</dbReference>
<evidence type="ECO:0000313" key="2">
    <source>
        <dbReference type="EMBL" id="GAN52725.1"/>
    </source>
</evidence>
<evidence type="ECO:0000256" key="1">
    <source>
        <dbReference type="SAM" id="Phobius"/>
    </source>
</evidence>
<feature type="transmembrane region" description="Helical" evidence="1">
    <location>
        <begin position="15"/>
        <end position="36"/>
    </location>
</feature>
<dbReference type="Gene3D" id="3.30.700.10">
    <property type="entry name" value="Glycoprotein, Type 4 Pilin"/>
    <property type="match status" value="1"/>
</dbReference>
<evidence type="ECO:0000313" key="3">
    <source>
        <dbReference type="Proteomes" id="UP000032679"/>
    </source>
</evidence>
<keyword evidence="1" id="KW-1133">Transmembrane helix</keyword>
<accession>A0A0D6MGX1</accession>
<reference evidence="2 3" key="1">
    <citation type="submission" date="2012-10" db="EMBL/GenBank/DDBJ databases">
        <title>Genome sequencing of Tanticharoenia sakaeratensis NBRC 103193.</title>
        <authorList>
            <person name="Azuma Y."/>
            <person name="Hadano H."/>
            <person name="Hirakawa H."/>
            <person name="Matsushita K."/>
        </authorList>
    </citation>
    <scope>NUCLEOTIDE SEQUENCE [LARGE SCALE GENOMIC DNA]</scope>
    <source>
        <strain evidence="2 3">NBRC 103193</strain>
    </source>
</reference>
<dbReference type="AlphaFoldDB" id="A0A0D6MGX1"/>
<dbReference type="InterPro" id="IPR045584">
    <property type="entry name" value="Pilin-like"/>
</dbReference>
<dbReference type="NCBIfam" id="TIGR02532">
    <property type="entry name" value="IV_pilin_GFxxxE"/>
    <property type="match status" value="1"/>
</dbReference>
<protein>
    <recommendedName>
        <fullName evidence="4">General secretion pathway protein H</fullName>
    </recommendedName>
</protein>
<name>A0A0D6MGX1_9PROT</name>
<proteinExistence type="predicted"/>
<dbReference type="Pfam" id="PF07963">
    <property type="entry name" value="N_methyl"/>
    <property type="match status" value="1"/>
</dbReference>
<dbReference type="STRING" id="1231623.Tasa_002_005"/>
<gene>
    <name evidence="2" type="ORF">Tasa_002_005</name>
</gene>
<evidence type="ECO:0008006" key="4">
    <source>
        <dbReference type="Google" id="ProtNLM"/>
    </source>
</evidence>
<sequence length="145" mass="14998">MSRNALNPAGGRTDGFTLIEILVVLAIMGLIAGMIIMRGALHSTRADLDAAREAASGALRLARDDALLSGMPRTVLLLPDGHTLVASTTHGLSRFGLGRVSGAPTGWHGLLRPDGTALVPSLTLDEGGQSVSLSVDPLTGRVARR</sequence>
<comment type="caution">
    <text evidence="2">The sequence shown here is derived from an EMBL/GenBank/DDBJ whole genome shotgun (WGS) entry which is preliminary data.</text>
</comment>
<dbReference type="InterPro" id="IPR012902">
    <property type="entry name" value="N_methyl_site"/>
</dbReference>
<dbReference type="SUPFAM" id="SSF54523">
    <property type="entry name" value="Pili subunits"/>
    <property type="match status" value="1"/>
</dbReference>
<dbReference type="RefSeq" id="WP_048846012.1">
    <property type="nucleotide sequence ID" value="NZ_BALE01000002.1"/>
</dbReference>
<keyword evidence="1" id="KW-0812">Transmembrane</keyword>
<dbReference type="Proteomes" id="UP000032679">
    <property type="component" value="Unassembled WGS sequence"/>
</dbReference>